<comment type="similarity">
    <text evidence="6">Belongs to the RnfG family.</text>
</comment>
<keyword evidence="1 6" id="KW-0813">Transport</keyword>
<keyword evidence="9" id="KW-1185">Reference proteome</keyword>
<sequence length="190" mass="20271">MKDKEIVKLGLILLIIASVAGFILAGAYSITKVPIENQNVKTNKEAMKELITDAEDFKKVQGVNEKNILEVNEAIADSKTIGYTIKVSSKGYSGEIQTMVGISTKGEVTGIKILSQSETPGLGANAVQPKFSGQYKNKPLANALEVVKHAVSKPNEIEAMTGATITSKAVTTGVNEAVDFYKNKLKGGQK</sequence>
<feature type="modified residue" description="FMN phosphoryl threonine" evidence="6">
    <location>
        <position position="164"/>
    </location>
</feature>
<evidence type="ECO:0000256" key="5">
    <source>
        <dbReference type="ARBA" id="ARBA00022982"/>
    </source>
</evidence>
<dbReference type="GO" id="GO:0005886">
    <property type="term" value="C:plasma membrane"/>
    <property type="evidence" value="ECO:0007669"/>
    <property type="project" value="UniProtKB-SubCell"/>
</dbReference>
<keyword evidence="5 6" id="KW-0249">Electron transport</keyword>
<comment type="caution">
    <text evidence="8">The sequence shown here is derived from an EMBL/GenBank/DDBJ whole genome shotgun (WGS) entry which is preliminary data.</text>
</comment>
<comment type="subcellular location">
    <subcellularLocation>
        <location evidence="6">Cell membrane</location>
        <topology evidence="6">Single-pass membrane protein</topology>
    </subcellularLocation>
</comment>
<keyword evidence="6" id="KW-1133">Transmembrane helix</keyword>
<evidence type="ECO:0000256" key="3">
    <source>
        <dbReference type="ARBA" id="ARBA00022630"/>
    </source>
</evidence>
<dbReference type="GO" id="GO:0010181">
    <property type="term" value="F:FMN binding"/>
    <property type="evidence" value="ECO:0007669"/>
    <property type="project" value="InterPro"/>
</dbReference>
<comment type="subunit">
    <text evidence="6">The complex is composed of six subunits: RnfA, RnfB, RnfC, RnfD, RnfE and RnfG.</text>
</comment>
<dbReference type="SMART" id="SM00900">
    <property type="entry name" value="FMN_bind"/>
    <property type="match status" value="1"/>
</dbReference>
<evidence type="ECO:0000256" key="6">
    <source>
        <dbReference type="HAMAP-Rule" id="MF_00479"/>
    </source>
</evidence>
<dbReference type="Pfam" id="PF04205">
    <property type="entry name" value="FMN_bind"/>
    <property type="match status" value="1"/>
</dbReference>
<keyword evidence="6" id="KW-0472">Membrane</keyword>
<proteinExistence type="inferred from homology"/>
<evidence type="ECO:0000256" key="2">
    <source>
        <dbReference type="ARBA" id="ARBA00022553"/>
    </source>
</evidence>
<keyword evidence="4 6" id="KW-0288">FMN</keyword>
<comment type="function">
    <text evidence="6">Part of a membrane-bound complex that couples electron transfer with translocation of ions across the membrane.</text>
</comment>
<keyword evidence="6" id="KW-1003">Cell membrane</keyword>
<evidence type="ECO:0000313" key="9">
    <source>
        <dbReference type="Proteomes" id="UP000622687"/>
    </source>
</evidence>
<dbReference type="AlphaFoldDB" id="A0A934M278"/>
<accession>A0A934M278</accession>
<evidence type="ECO:0000256" key="4">
    <source>
        <dbReference type="ARBA" id="ARBA00022643"/>
    </source>
</evidence>
<protein>
    <recommendedName>
        <fullName evidence="6">Ion-translocating oxidoreductase complex subunit G</fullName>
        <ecNumber evidence="6">7.-.-.-</ecNumber>
    </recommendedName>
    <alternativeName>
        <fullName evidence="6">Rnf electron transport complex subunit G</fullName>
    </alternativeName>
</protein>
<dbReference type="GO" id="GO:0022900">
    <property type="term" value="P:electron transport chain"/>
    <property type="evidence" value="ECO:0007669"/>
    <property type="project" value="UniProtKB-UniRule"/>
</dbReference>
<dbReference type="PIRSF" id="PIRSF006091">
    <property type="entry name" value="E_trnsport_RnfG"/>
    <property type="match status" value="1"/>
</dbReference>
<dbReference type="EMBL" id="JAEEGB010000004">
    <property type="protein sequence ID" value="MBI6871635.1"/>
    <property type="molecule type" value="Genomic_DNA"/>
</dbReference>
<dbReference type="GO" id="GO:0009055">
    <property type="term" value="F:electron transfer activity"/>
    <property type="evidence" value="ECO:0007669"/>
    <property type="project" value="InterPro"/>
</dbReference>
<keyword evidence="3 6" id="KW-0285">Flavoprotein</keyword>
<dbReference type="RefSeq" id="WP_211141091.1">
    <property type="nucleotide sequence ID" value="NZ_JAEEGB010000004.1"/>
</dbReference>
<dbReference type="EC" id="7.-.-.-" evidence="6"/>
<dbReference type="PANTHER" id="PTHR36118">
    <property type="entry name" value="ION-TRANSLOCATING OXIDOREDUCTASE COMPLEX SUBUNIT G"/>
    <property type="match status" value="1"/>
</dbReference>
<dbReference type="Proteomes" id="UP000622687">
    <property type="component" value="Unassembled WGS sequence"/>
</dbReference>
<evidence type="ECO:0000256" key="1">
    <source>
        <dbReference type="ARBA" id="ARBA00022448"/>
    </source>
</evidence>
<dbReference type="InterPro" id="IPR007329">
    <property type="entry name" value="FMN-bd"/>
</dbReference>
<keyword evidence="6" id="KW-0812">Transmembrane</keyword>
<name>A0A934M278_9CLOT</name>
<dbReference type="PANTHER" id="PTHR36118:SF1">
    <property type="entry name" value="ION-TRANSLOCATING OXIDOREDUCTASE COMPLEX SUBUNIT G"/>
    <property type="match status" value="1"/>
</dbReference>
<evidence type="ECO:0000259" key="7">
    <source>
        <dbReference type="SMART" id="SM00900"/>
    </source>
</evidence>
<dbReference type="HAMAP" id="MF_00479">
    <property type="entry name" value="RsxG_RnfG"/>
    <property type="match status" value="1"/>
</dbReference>
<comment type="cofactor">
    <cofactor evidence="6">
        <name>FMN</name>
        <dbReference type="ChEBI" id="CHEBI:58210"/>
    </cofactor>
</comment>
<organism evidence="8 9">
    <name type="scientific">Clostridium aciditolerans</name>
    <dbReference type="NCBI Taxonomy" id="339861"/>
    <lineage>
        <taxon>Bacteria</taxon>
        <taxon>Bacillati</taxon>
        <taxon>Bacillota</taxon>
        <taxon>Clostridia</taxon>
        <taxon>Eubacteriales</taxon>
        <taxon>Clostridiaceae</taxon>
        <taxon>Clostridium</taxon>
    </lineage>
</organism>
<keyword evidence="2 6" id="KW-0597">Phosphoprotein</keyword>
<dbReference type="NCBIfam" id="TIGR01947">
    <property type="entry name" value="rnfG"/>
    <property type="match status" value="1"/>
</dbReference>
<keyword evidence="6" id="KW-1278">Translocase</keyword>
<reference evidence="8" key="1">
    <citation type="submission" date="2020-12" db="EMBL/GenBank/DDBJ databases">
        <title>Clostridium thailandense sp. nov., a novel acetogenic bacterium isolated from peat land soil in Thailand.</title>
        <authorList>
            <person name="Chaikitkaew S."/>
            <person name="Birkeland N.K."/>
        </authorList>
    </citation>
    <scope>NUCLEOTIDE SEQUENCE</scope>
    <source>
        <strain evidence="8">DSM 17425</strain>
    </source>
</reference>
<evidence type="ECO:0000313" key="8">
    <source>
        <dbReference type="EMBL" id="MBI6871635.1"/>
    </source>
</evidence>
<dbReference type="InterPro" id="IPR010209">
    <property type="entry name" value="Ion_transpt_RnfG/RsxG"/>
</dbReference>
<gene>
    <name evidence="6" type="primary">rnfG</name>
    <name evidence="8" type="ORF">I6U51_02795</name>
</gene>
<feature type="domain" description="FMN-binding" evidence="7">
    <location>
        <begin position="91"/>
        <end position="181"/>
    </location>
</feature>